<dbReference type="EMBL" id="UINC01032345">
    <property type="protein sequence ID" value="SVB19852.1"/>
    <property type="molecule type" value="Genomic_DNA"/>
</dbReference>
<dbReference type="Gene3D" id="3.90.226.10">
    <property type="entry name" value="2-enoyl-CoA Hydratase, Chain A, domain 1"/>
    <property type="match status" value="1"/>
</dbReference>
<comment type="similarity">
    <text evidence="1">Belongs to the peptidase S14 family.</text>
</comment>
<name>A0A382C262_9ZZZZ</name>
<accession>A0A382C262</accession>
<comment type="catalytic activity">
    <reaction evidence="7">
        <text>Hydrolysis of proteins to small peptides in the presence of ATP and magnesium. alpha-casein is the usual test substrate. In the absence of ATP, only oligopeptides shorter than five residues are hydrolyzed (such as succinyl-Leu-Tyr-|-NHMec, and Leu-Tyr-Leu-|-Tyr-Trp, in which cleavage of the -Tyr-|-Leu- and -Tyr-|-Trp bonds also occurs).</text>
        <dbReference type="EC" id="3.4.21.92"/>
    </reaction>
</comment>
<dbReference type="GO" id="GO:0051117">
    <property type="term" value="F:ATPase binding"/>
    <property type="evidence" value="ECO:0007669"/>
    <property type="project" value="TreeGrafter"/>
</dbReference>
<dbReference type="PANTHER" id="PTHR10381:SF70">
    <property type="entry name" value="ATP-DEPENDENT CLP PROTEASE PROTEOLYTIC SUBUNIT"/>
    <property type="match status" value="1"/>
</dbReference>
<dbReference type="InterPro" id="IPR029045">
    <property type="entry name" value="ClpP/crotonase-like_dom_sf"/>
</dbReference>
<dbReference type="PROSITE" id="PS00382">
    <property type="entry name" value="CLP_PROTEASE_HIS"/>
    <property type="match status" value="1"/>
</dbReference>
<dbReference type="PANTHER" id="PTHR10381">
    <property type="entry name" value="ATP-DEPENDENT CLP PROTEASE PROTEOLYTIC SUBUNIT"/>
    <property type="match status" value="1"/>
</dbReference>
<protein>
    <recommendedName>
        <fullName evidence="2">endopeptidase Clp</fullName>
        <ecNumber evidence="2">3.4.21.92</ecNumber>
    </recommendedName>
</protein>
<dbReference type="InterPro" id="IPR023562">
    <property type="entry name" value="ClpP/TepA"/>
</dbReference>
<evidence type="ECO:0000256" key="3">
    <source>
        <dbReference type="ARBA" id="ARBA00022490"/>
    </source>
</evidence>
<evidence type="ECO:0000256" key="4">
    <source>
        <dbReference type="ARBA" id="ARBA00022670"/>
    </source>
</evidence>
<feature type="non-terminal residue" evidence="9">
    <location>
        <position position="1"/>
    </location>
</feature>
<dbReference type="NCBIfam" id="NF009205">
    <property type="entry name" value="PRK12553.1"/>
    <property type="match status" value="1"/>
</dbReference>
<dbReference type="GO" id="GO:0009368">
    <property type="term" value="C:endopeptidase Clp complex"/>
    <property type="evidence" value="ECO:0007669"/>
    <property type="project" value="TreeGrafter"/>
</dbReference>
<dbReference type="GO" id="GO:0006515">
    <property type="term" value="P:protein quality control for misfolded or incompletely synthesized proteins"/>
    <property type="evidence" value="ECO:0007669"/>
    <property type="project" value="TreeGrafter"/>
</dbReference>
<reference evidence="9" key="1">
    <citation type="submission" date="2018-05" db="EMBL/GenBank/DDBJ databases">
        <authorList>
            <person name="Lanie J.A."/>
            <person name="Ng W.-L."/>
            <person name="Kazmierczak K.M."/>
            <person name="Andrzejewski T.M."/>
            <person name="Davidsen T.M."/>
            <person name="Wayne K.J."/>
            <person name="Tettelin H."/>
            <person name="Glass J.I."/>
            <person name="Rusch D."/>
            <person name="Podicherti R."/>
            <person name="Tsui H.-C.T."/>
            <person name="Winkler M.E."/>
        </authorList>
    </citation>
    <scope>NUCLEOTIDE SEQUENCE</scope>
</reference>
<feature type="region of interest" description="Disordered" evidence="8">
    <location>
        <begin position="16"/>
        <end position="43"/>
    </location>
</feature>
<dbReference type="GO" id="GO:0004176">
    <property type="term" value="F:ATP-dependent peptidase activity"/>
    <property type="evidence" value="ECO:0007669"/>
    <property type="project" value="InterPro"/>
</dbReference>
<keyword evidence="6" id="KW-0720">Serine protease</keyword>
<evidence type="ECO:0000256" key="6">
    <source>
        <dbReference type="ARBA" id="ARBA00022825"/>
    </source>
</evidence>
<dbReference type="EC" id="3.4.21.92" evidence="2"/>
<dbReference type="InterPro" id="IPR001907">
    <property type="entry name" value="ClpP"/>
</dbReference>
<dbReference type="CDD" id="cd07017">
    <property type="entry name" value="S14_ClpP_2"/>
    <property type="match status" value="1"/>
</dbReference>
<evidence type="ECO:0000256" key="2">
    <source>
        <dbReference type="ARBA" id="ARBA00013230"/>
    </source>
</evidence>
<sequence length="223" mass="24573">VLLQLVESTIPALHRGGLQSISPPRAETPRASTMSKDKKDEKDSMGKLEELFLKSRTIMLYGEINQKVAREFCTKLQLLASESDDDITVFVNSPGGHVESGDSIHDMIRFVKPRVKVVGTGWVASAGALIYAAPPIGDRFSLPNTRFMLHQPSGGVGGQASDISIEADQIVKMRKRLNQIFADQTGQSIETIAKDTDRNFWMTPEEAKEYGLVGKIIQSKDEL</sequence>
<evidence type="ECO:0000256" key="8">
    <source>
        <dbReference type="SAM" id="MobiDB-lite"/>
    </source>
</evidence>
<dbReference type="InterPro" id="IPR033135">
    <property type="entry name" value="ClpP_His_AS"/>
</dbReference>
<organism evidence="9">
    <name type="scientific">marine metagenome</name>
    <dbReference type="NCBI Taxonomy" id="408172"/>
    <lineage>
        <taxon>unclassified sequences</taxon>
        <taxon>metagenomes</taxon>
        <taxon>ecological metagenomes</taxon>
    </lineage>
</organism>
<dbReference type="Pfam" id="PF00574">
    <property type="entry name" value="CLP_protease"/>
    <property type="match status" value="1"/>
</dbReference>
<keyword evidence="5" id="KW-0378">Hydrolase</keyword>
<gene>
    <name evidence="9" type="ORF">METZ01_LOCUS172706</name>
</gene>
<dbReference type="SUPFAM" id="SSF52096">
    <property type="entry name" value="ClpP/crotonase"/>
    <property type="match status" value="1"/>
</dbReference>
<dbReference type="HAMAP" id="MF_00444">
    <property type="entry name" value="ClpP"/>
    <property type="match status" value="1"/>
</dbReference>
<evidence type="ECO:0000313" key="9">
    <source>
        <dbReference type="EMBL" id="SVB19852.1"/>
    </source>
</evidence>
<dbReference type="GO" id="GO:0004252">
    <property type="term" value="F:serine-type endopeptidase activity"/>
    <property type="evidence" value="ECO:0007669"/>
    <property type="project" value="UniProtKB-EC"/>
</dbReference>
<keyword evidence="3" id="KW-0963">Cytoplasm</keyword>
<dbReference type="PRINTS" id="PR00127">
    <property type="entry name" value="CLPPROTEASEP"/>
</dbReference>
<keyword evidence="4" id="KW-0645">Protease</keyword>
<proteinExistence type="inferred from homology"/>
<evidence type="ECO:0000256" key="1">
    <source>
        <dbReference type="ARBA" id="ARBA00007039"/>
    </source>
</evidence>
<evidence type="ECO:0000256" key="5">
    <source>
        <dbReference type="ARBA" id="ARBA00022801"/>
    </source>
</evidence>
<evidence type="ECO:0000256" key="7">
    <source>
        <dbReference type="ARBA" id="ARBA00034021"/>
    </source>
</evidence>
<dbReference type="AlphaFoldDB" id="A0A382C262"/>